<proteinExistence type="predicted"/>
<dbReference type="EMBL" id="JAAGNC010000061">
    <property type="protein sequence ID" value="NEC55803.1"/>
    <property type="molecule type" value="Genomic_DNA"/>
</dbReference>
<dbReference type="Proteomes" id="UP000470404">
    <property type="component" value="Unassembled WGS sequence"/>
</dbReference>
<dbReference type="GO" id="GO:0016301">
    <property type="term" value="F:kinase activity"/>
    <property type="evidence" value="ECO:0007669"/>
    <property type="project" value="UniProtKB-KW"/>
</dbReference>
<evidence type="ECO:0000259" key="1">
    <source>
        <dbReference type="Pfam" id="PF00334"/>
    </source>
</evidence>
<keyword evidence="2" id="KW-0808">Transferase</keyword>
<keyword evidence="3" id="KW-1185">Reference proteome</keyword>
<organism evidence="2 3">
    <name type="scientific">Amycolatopsis rubida</name>
    <dbReference type="NCBI Taxonomy" id="112413"/>
    <lineage>
        <taxon>Bacteria</taxon>
        <taxon>Bacillati</taxon>
        <taxon>Actinomycetota</taxon>
        <taxon>Actinomycetes</taxon>
        <taxon>Pseudonocardiales</taxon>
        <taxon>Pseudonocardiaceae</taxon>
        <taxon>Amycolatopsis</taxon>
    </lineage>
</organism>
<gene>
    <name evidence="2" type="ORF">G3I59_09415</name>
</gene>
<evidence type="ECO:0000313" key="2">
    <source>
        <dbReference type="EMBL" id="NEC55803.1"/>
    </source>
</evidence>
<reference evidence="2 3" key="1">
    <citation type="submission" date="2020-01" db="EMBL/GenBank/DDBJ databases">
        <title>Insect and environment-associated Actinomycetes.</title>
        <authorList>
            <person name="Currrie C."/>
            <person name="Chevrette M."/>
            <person name="Carlson C."/>
            <person name="Stubbendieck R."/>
            <person name="Wendt-Pienkowski E."/>
        </authorList>
    </citation>
    <scope>NUCLEOTIDE SEQUENCE [LARGE SCALE GENOMIC DNA]</scope>
    <source>
        <strain evidence="2 3">SID8386</strain>
    </source>
</reference>
<dbReference type="Gene3D" id="3.30.70.141">
    <property type="entry name" value="Nucleoside diphosphate kinase-like domain"/>
    <property type="match status" value="1"/>
</dbReference>
<evidence type="ECO:0000313" key="3">
    <source>
        <dbReference type="Proteomes" id="UP000470404"/>
    </source>
</evidence>
<dbReference type="InterPro" id="IPR036850">
    <property type="entry name" value="NDK-like_dom_sf"/>
</dbReference>
<name>A0ABX0BQD5_9PSEU</name>
<comment type="caution">
    <text evidence="2">The sequence shown here is derived from an EMBL/GenBank/DDBJ whole genome shotgun (WGS) entry which is preliminary data.</text>
</comment>
<protein>
    <submittedName>
        <fullName evidence="2">Nucleoside-diphosphate kinase</fullName>
    </submittedName>
</protein>
<keyword evidence="2" id="KW-0418">Kinase</keyword>
<dbReference type="InterPro" id="IPR034907">
    <property type="entry name" value="NDK-like_dom"/>
</dbReference>
<feature type="domain" description="Nucleoside diphosphate kinase-like" evidence="1">
    <location>
        <begin position="11"/>
        <end position="132"/>
    </location>
</feature>
<dbReference type="SUPFAM" id="SSF54919">
    <property type="entry name" value="Nucleoside diphosphate kinase, NDK"/>
    <property type="match status" value="1"/>
</dbReference>
<sequence>MRLGLVPALGEELQARGFFPVACRSLQLDEEHLSTLYAGTRSKTSESGRQYGVLLTARLAAMDSSLAVVLGRRDGRDASRTLHDAKGASVPFERAPGTLRWLSRVSGRCLSLLHTPDDFAEARRDIAALFAPMGIDEVVAMDRRPSWREIADLRAYVPPGDESSRHSAVVTAILRLSVALTVDTAQSVGLGFPEVAALARDFLADAPATDPFDEAKRFACFCDQARERATAGYSPRPSPGSFGHLLTALVDPRCHSLRLGFELVRAMESAGFRLTDFEQQRLLTSLAFHQSEYLKERLP</sequence>
<dbReference type="Pfam" id="PF00334">
    <property type="entry name" value="NDK"/>
    <property type="match status" value="1"/>
</dbReference>
<accession>A0ABX0BQD5</accession>